<reference evidence="1 2" key="1">
    <citation type="submission" date="2021-06" db="EMBL/GenBank/DDBJ databases">
        <authorList>
            <person name="Kallberg Y."/>
            <person name="Tangrot J."/>
            <person name="Rosling A."/>
        </authorList>
    </citation>
    <scope>NUCLEOTIDE SEQUENCE [LARGE SCALE GENOMIC DNA]</scope>
    <source>
        <strain evidence="1 2">120-4 pot B 10/14</strain>
    </source>
</reference>
<dbReference type="Proteomes" id="UP000789901">
    <property type="component" value="Unassembled WGS sequence"/>
</dbReference>
<comment type="caution">
    <text evidence="1">The sequence shown here is derived from an EMBL/GenBank/DDBJ whole genome shotgun (WGS) entry which is preliminary data.</text>
</comment>
<accession>A0ABN7W080</accession>
<feature type="non-terminal residue" evidence="1">
    <location>
        <position position="1"/>
    </location>
</feature>
<sequence length="558" mass="64986">DKSTGKKAKKESHVLNELIKELSTEPETPQAPIVRKENAINFDDLYNNITNAKTQNEIINQDLITCYYLFGKALSEWLEHHKKSNPPYASLLLVNEEVKEQIPNITDTTLWKKDNDECSKRTKIDPAHTVASLPLSQETSEINADLLNFNDVENSYLQELSPAETSKDAIIKRLINSKSSIARYRIIFLPEHNLYDPIKCLYTDKEWSLMESTWEKIEKKIVSSLPPIVENLESLLEKYNRAIVDATTGYYVDLHKLWITISETPFAGQHSYLFARDWPLQWIQQIYTTFLKCFQTSFNPLNDADASEYAYRSWIVNQLWEEILLDVNNIIRMKTGEIENIDRKKQLDLTRNVDKRKSCVGSWYHDAVLTMKVGNRDFQIAFGEVIGNAFKQDDKKLSEDREKILKAMRLALSSLRKLLPENVPGVEELETFGLLVYKKEFFLYSMHYVNGIYFVDQCDGFTIPDTPLQLGNISDIIRIMFMFKNRVIKLQQRVESLHKSKPSFKRSSISHEDDEDSTILAQADFLEYKRNFDAKMEVPTTPYKKKLKERYLVFIEYA</sequence>
<organism evidence="1 2">
    <name type="scientific">Gigaspora margarita</name>
    <dbReference type="NCBI Taxonomy" id="4874"/>
    <lineage>
        <taxon>Eukaryota</taxon>
        <taxon>Fungi</taxon>
        <taxon>Fungi incertae sedis</taxon>
        <taxon>Mucoromycota</taxon>
        <taxon>Glomeromycotina</taxon>
        <taxon>Glomeromycetes</taxon>
        <taxon>Diversisporales</taxon>
        <taxon>Gigasporaceae</taxon>
        <taxon>Gigaspora</taxon>
    </lineage>
</organism>
<gene>
    <name evidence="1" type="ORF">GMARGA_LOCUS24750</name>
</gene>
<protein>
    <submittedName>
        <fullName evidence="1">30235_t:CDS:1</fullName>
    </submittedName>
</protein>
<evidence type="ECO:0000313" key="2">
    <source>
        <dbReference type="Proteomes" id="UP000789901"/>
    </source>
</evidence>
<evidence type="ECO:0000313" key="1">
    <source>
        <dbReference type="EMBL" id="CAG8808691.1"/>
    </source>
</evidence>
<name>A0ABN7W080_GIGMA</name>
<dbReference type="EMBL" id="CAJVQB010026501">
    <property type="protein sequence ID" value="CAG8808691.1"/>
    <property type="molecule type" value="Genomic_DNA"/>
</dbReference>
<keyword evidence="2" id="KW-1185">Reference proteome</keyword>
<proteinExistence type="predicted"/>